<evidence type="ECO:0000313" key="4">
    <source>
        <dbReference type="Proteomes" id="UP001167864"/>
    </source>
</evidence>
<feature type="transmembrane region" description="Helical" evidence="2">
    <location>
        <begin position="389"/>
        <end position="407"/>
    </location>
</feature>
<keyword evidence="2" id="KW-1133">Transmembrane helix</keyword>
<organism evidence="3 4">
    <name type="scientific">Yersinia nurmii</name>
    <dbReference type="NCBI Taxonomy" id="685706"/>
    <lineage>
        <taxon>Bacteria</taxon>
        <taxon>Pseudomonadati</taxon>
        <taxon>Pseudomonadota</taxon>
        <taxon>Gammaproteobacteria</taxon>
        <taxon>Enterobacterales</taxon>
        <taxon>Yersiniaceae</taxon>
        <taxon>Yersinia</taxon>
    </lineage>
</organism>
<comment type="caution">
    <text evidence="3">The sequence shown here is derived from an EMBL/GenBank/DDBJ whole genome shotgun (WGS) entry which is preliminary data.</text>
</comment>
<evidence type="ECO:0000313" key="3">
    <source>
        <dbReference type="EMBL" id="MDN0089391.1"/>
    </source>
</evidence>
<protein>
    <submittedName>
        <fullName evidence="3">Uncharacterized protein</fullName>
    </submittedName>
</protein>
<evidence type="ECO:0000256" key="1">
    <source>
        <dbReference type="SAM" id="MobiDB-lite"/>
    </source>
</evidence>
<accession>A0AAW7K3M2</accession>
<dbReference type="AlphaFoldDB" id="A0AAW7K3M2"/>
<keyword evidence="2" id="KW-0812">Transmembrane</keyword>
<feature type="compositionally biased region" description="Basic and acidic residues" evidence="1">
    <location>
        <begin position="314"/>
        <end position="323"/>
    </location>
</feature>
<feature type="transmembrane region" description="Helical" evidence="2">
    <location>
        <begin position="12"/>
        <end position="34"/>
    </location>
</feature>
<evidence type="ECO:0000256" key="2">
    <source>
        <dbReference type="SAM" id="Phobius"/>
    </source>
</evidence>
<keyword evidence="2" id="KW-0472">Membrane</keyword>
<name>A0AAW7K3M2_9GAMM</name>
<gene>
    <name evidence="3" type="ORF">QVN42_18760</name>
</gene>
<sequence length="409" mass="45241">MFLGGHQRINPLKIHSLLILVVVMNTVFISYCYANPVLLGRLLLPRLMGNVIAKRAATTQVATLTANSVSRMPVVIEGTATRLSTLSPSLSRTGNALNWLGLGYGLNSLHDDFFTGNNAPSVYRMYDADGKEIYSSSPTDGLVTVYNQKKQKGELPCPGLECAFGELADTKFLPSTGTASGYYPATYKSRVTGVERTSKELFMVGVYPMPVFVQDGKLITADEKNTALAGNYPINEQDIADLFNELLMKAALQSDYQGMPFNKNNLVTAQEIKDLLKDQTITLSDLLESTKNNNNKEQVVIFPDTYPVPQPKPDTGKDIDMSHPDNSPPDLMPPSASEIISPLTDFFPFLKDFDLNNKDAICPIAEFDLFDNHYVIDSHCLLFEKIKDLLMLFSLIVWSFLGLRIVLSS</sequence>
<feature type="region of interest" description="Disordered" evidence="1">
    <location>
        <begin position="304"/>
        <end position="330"/>
    </location>
</feature>
<dbReference type="Proteomes" id="UP001167864">
    <property type="component" value="Unassembled WGS sequence"/>
</dbReference>
<dbReference type="EMBL" id="JAUEHU010000034">
    <property type="protein sequence ID" value="MDN0089391.1"/>
    <property type="molecule type" value="Genomic_DNA"/>
</dbReference>
<proteinExistence type="predicted"/>
<reference evidence="3" key="1">
    <citation type="submission" date="2023-06" db="EMBL/GenBank/DDBJ databases">
        <authorList>
            <person name="Polev D.E."/>
            <person name="Saitova A.T."/>
            <person name="Bogumilchik E.A."/>
            <person name="Kokorina G.I."/>
            <person name="Voskresenskaia E.A."/>
        </authorList>
    </citation>
    <scope>NUCLEOTIDE SEQUENCE</scope>
    <source>
        <strain evidence="3">2145 StPb PI</strain>
    </source>
</reference>
<dbReference type="RefSeq" id="WP_289818383.1">
    <property type="nucleotide sequence ID" value="NZ_JAUEHU010000034.1"/>
</dbReference>